<accession>A0A409XPK4</accession>
<feature type="compositionally biased region" description="Polar residues" evidence="1">
    <location>
        <begin position="13"/>
        <end position="25"/>
    </location>
</feature>
<name>A0A409XPK4_PSICY</name>
<dbReference type="AlphaFoldDB" id="A0A409XPK4"/>
<dbReference type="Proteomes" id="UP000283269">
    <property type="component" value="Unassembled WGS sequence"/>
</dbReference>
<sequence>MPLHRQGAGVGAGTTTSNDTSSTHANKTDVDVDSPSSEERPVAEGVVVISWMEGIHVVVLVWR</sequence>
<organism evidence="2 3">
    <name type="scientific">Psilocybe cyanescens</name>
    <dbReference type="NCBI Taxonomy" id="93625"/>
    <lineage>
        <taxon>Eukaryota</taxon>
        <taxon>Fungi</taxon>
        <taxon>Dikarya</taxon>
        <taxon>Basidiomycota</taxon>
        <taxon>Agaricomycotina</taxon>
        <taxon>Agaricomycetes</taxon>
        <taxon>Agaricomycetidae</taxon>
        <taxon>Agaricales</taxon>
        <taxon>Agaricineae</taxon>
        <taxon>Strophariaceae</taxon>
        <taxon>Psilocybe</taxon>
    </lineage>
</organism>
<proteinExistence type="predicted"/>
<gene>
    <name evidence="2" type="ORF">CVT25_014372</name>
</gene>
<protein>
    <submittedName>
        <fullName evidence="2">Uncharacterized protein</fullName>
    </submittedName>
</protein>
<evidence type="ECO:0000256" key="1">
    <source>
        <dbReference type="SAM" id="MobiDB-lite"/>
    </source>
</evidence>
<evidence type="ECO:0000313" key="2">
    <source>
        <dbReference type="EMBL" id="PPQ92657.1"/>
    </source>
</evidence>
<evidence type="ECO:0000313" key="3">
    <source>
        <dbReference type="Proteomes" id="UP000283269"/>
    </source>
</evidence>
<comment type="caution">
    <text evidence="2">The sequence shown here is derived from an EMBL/GenBank/DDBJ whole genome shotgun (WGS) entry which is preliminary data.</text>
</comment>
<dbReference type="EMBL" id="NHYD01000999">
    <property type="protein sequence ID" value="PPQ92657.1"/>
    <property type="molecule type" value="Genomic_DNA"/>
</dbReference>
<feature type="region of interest" description="Disordered" evidence="1">
    <location>
        <begin position="1"/>
        <end position="42"/>
    </location>
</feature>
<keyword evidence="3" id="KW-1185">Reference proteome</keyword>
<dbReference type="InParanoid" id="A0A409XPK4"/>
<reference evidence="2 3" key="1">
    <citation type="journal article" date="2018" name="Evol. Lett.">
        <title>Horizontal gene cluster transfer increased hallucinogenic mushroom diversity.</title>
        <authorList>
            <person name="Reynolds H.T."/>
            <person name="Vijayakumar V."/>
            <person name="Gluck-Thaler E."/>
            <person name="Korotkin H.B."/>
            <person name="Matheny P.B."/>
            <person name="Slot J.C."/>
        </authorList>
    </citation>
    <scope>NUCLEOTIDE SEQUENCE [LARGE SCALE GENOMIC DNA]</scope>
    <source>
        <strain evidence="2 3">2631</strain>
    </source>
</reference>